<dbReference type="AlphaFoldDB" id="A0A9P0BEE6"/>
<comment type="domain">
    <text evidence="7">The DHHC domain is required for palmitoyltransferase activity.</text>
</comment>
<dbReference type="Pfam" id="PF01529">
    <property type="entry name" value="DHHC"/>
    <property type="match status" value="1"/>
</dbReference>
<dbReference type="PROSITE" id="PS50216">
    <property type="entry name" value="DHHC"/>
    <property type="match status" value="1"/>
</dbReference>
<keyword evidence="10" id="KW-1185">Reference proteome</keyword>
<dbReference type="InterPro" id="IPR039859">
    <property type="entry name" value="PFA4/ZDH16/20/ERF2-like"/>
</dbReference>
<dbReference type="OrthoDB" id="9909019at2759"/>
<keyword evidence="5 7" id="KW-0472">Membrane</keyword>
<feature type="domain" description="Palmitoyltransferase DHHC" evidence="8">
    <location>
        <begin position="1"/>
        <end position="94"/>
    </location>
</feature>
<gene>
    <name evidence="9" type="ORF">MELIAE_LOCUS10091</name>
</gene>
<keyword evidence="2 7" id="KW-0808">Transferase</keyword>
<dbReference type="InterPro" id="IPR001594">
    <property type="entry name" value="Palmitoyltrfase_DHHC"/>
</dbReference>
<reference evidence="9" key="1">
    <citation type="submission" date="2021-12" db="EMBL/GenBank/DDBJ databases">
        <authorList>
            <person name="King R."/>
        </authorList>
    </citation>
    <scope>NUCLEOTIDE SEQUENCE</scope>
</reference>
<evidence type="ECO:0000259" key="8">
    <source>
        <dbReference type="Pfam" id="PF01529"/>
    </source>
</evidence>
<evidence type="ECO:0000256" key="6">
    <source>
        <dbReference type="ARBA" id="ARBA00023315"/>
    </source>
</evidence>
<accession>A0A9P0BEE6</accession>
<dbReference type="PANTHER" id="PTHR12246">
    <property type="entry name" value="PALMITOYLTRANSFERASE ZDHHC16"/>
    <property type="match status" value="1"/>
</dbReference>
<comment type="similarity">
    <text evidence="7">Belongs to the DHHC palmitoyltransferase family.</text>
</comment>
<evidence type="ECO:0000256" key="4">
    <source>
        <dbReference type="ARBA" id="ARBA00022989"/>
    </source>
</evidence>
<dbReference type="GO" id="GO:0019706">
    <property type="term" value="F:protein-cysteine S-palmitoyltransferase activity"/>
    <property type="evidence" value="ECO:0007669"/>
    <property type="project" value="UniProtKB-EC"/>
</dbReference>
<evidence type="ECO:0000256" key="3">
    <source>
        <dbReference type="ARBA" id="ARBA00022692"/>
    </source>
</evidence>
<name>A0A9P0BEE6_BRAAE</name>
<sequence>MDHHCPWINNCVSYSNYKQFFLLVAYLTVYSFYFVATSLEYIIEFFKDMQERKDSVHFIGGYVFTVVACVLFAVLLGYHVQLIRKNETTIESLKEAVFCEGNMTFDLGCGRNLREVFGDNKVLWFVPVFSSLGDGYTFHVLNRVL</sequence>
<comment type="catalytic activity">
    <reaction evidence="7">
        <text>L-cysteinyl-[protein] + hexadecanoyl-CoA = S-hexadecanoyl-L-cysteinyl-[protein] + CoA</text>
        <dbReference type="Rhea" id="RHEA:36683"/>
        <dbReference type="Rhea" id="RHEA-COMP:10131"/>
        <dbReference type="Rhea" id="RHEA-COMP:11032"/>
        <dbReference type="ChEBI" id="CHEBI:29950"/>
        <dbReference type="ChEBI" id="CHEBI:57287"/>
        <dbReference type="ChEBI" id="CHEBI:57379"/>
        <dbReference type="ChEBI" id="CHEBI:74151"/>
        <dbReference type="EC" id="2.3.1.225"/>
    </reaction>
</comment>
<dbReference type="EMBL" id="OV121138">
    <property type="protein sequence ID" value="CAH0560328.1"/>
    <property type="molecule type" value="Genomic_DNA"/>
</dbReference>
<dbReference type="GO" id="GO:0016020">
    <property type="term" value="C:membrane"/>
    <property type="evidence" value="ECO:0007669"/>
    <property type="project" value="UniProtKB-SubCell"/>
</dbReference>
<evidence type="ECO:0000313" key="9">
    <source>
        <dbReference type="EMBL" id="CAH0560328.1"/>
    </source>
</evidence>
<keyword evidence="4 7" id="KW-1133">Transmembrane helix</keyword>
<feature type="transmembrane region" description="Helical" evidence="7">
    <location>
        <begin position="20"/>
        <end position="43"/>
    </location>
</feature>
<dbReference type="EC" id="2.3.1.225" evidence="7"/>
<evidence type="ECO:0000256" key="7">
    <source>
        <dbReference type="RuleBase" id="RU079119"/>
    </source>
</evidence>
<evidence type="ECO:0000256" key="1">
    <source>
        <dbReference type="ARBA" id="ARBA00004141"/>
    </source>
</evidence>
<proteinExistence type="inferred from homology"/>
<evidence type="ECO:0000256" key="2">
    <source>
        <dbReference type="ARBA" id="ARBA00022679"/>
    </source>
</evidence>
<organism evidence="9 10">
    <name type="scientific">Brassicogethes aeneus</name>
    <name type="common">Rape pollen beetle</name>
    <name type="synonym">Meligethes aeneus</name>
    <dbReference type="NCBI Taxonomy" id="1431903"/>
    <lineage>
        <taxon>Eukaryota</taxon>
        <taxon>Metazoa</taxon>
        <taxon>Ecdysozoa</taxon>
        <taxon>Arthropoda</taxon>
        <taxon>Hexapoda</taxon>
        <taxon>Insecta</taxon>
        <taxon>Pterygota</taxon>
        <taxon>Neoptera</taxon>
        <taxon>Endopterygota</taxon>
        <taxon>Coleoptera</taxon>
        <taxon>Polyphaga</taxon>
        <taxon>Cucujiformia</taxon>
        <taxon>Nitidulidae</taxon>
        <taxon>Meligethinae</taxon>
        <taxon>Brassicogethes</taxon>
    </lineage>
</organism>
<comment type="subcellular location">
    <subcellularLocation>
        <location evidence="1">Membrane</location>
        <topology evidence="1">Multi-pass membrane protein</topology>
    </subcellularLocation>
</comment>
<protein>
    <recommendedName>
        <fullName evidence="7">Palmitoyltransferase</fullName>
        <ecNumber evidence="7">2.3.1.225</ecNumber>
    </recommendedName>
</protein>
<keyword evidence="6 7" id="KW-0012">Acyltransferase</keyword>
<evidence type="ECO:0000256" key="5">
    <source>
        <dbReference type="ARBA" id="ARBA00023136"/>
    </source>
</evidence>
<evidence type="ECO:0000313" key="10">
    <source>
        <dbReference type="Proteomes" id="UP001154078"/>
    </source>
</evidence>
<feature type="transmembrane region" description="Helical" evidence="7">
    <location>
        <begin position="55"/>
        <end position="78"/>
    </location>
</feature>
<keyword evidence="3 7" id="KW-0812">Transmembrane</keyword>
<dbReference type="Proteomes" id="UP001154078">
    <property type="component" value="Chromosome 7"/>
</dbReference>